<keyword evidence="5" id="KW-1185">Reference proteome</keyword>
<evidence type="ECO:0000256" key="2">
    <source>
        <dbReference type="PROSITE-ProRule" id="PRU00284"/>
    </source>
</evidence>
<accession>A0ABS6FU47</accession>
<dbReference type="Proteomes" id="UP000743001">
    <property type="component" value="Unassembled WGS sequence"/>
</dbReference>
<gene>
    <name evidence="4" type="ORF">KQJ23_18110</name>
</gene>
<dbReference type="RefSeq" id="WP_216480335.1">
    <property type="nucleotide sequence ID" value="NZ_JAHLQJ010000017.1"/>
</dbReference>
<dbReference type="PANTHER" id="PTHR32089">
    <property type="entry name" value="METHYL-ACCEPTING CHEMOTAXIS PROTEIN MCPB"/>
    <property type="match status" value="1"/>
</dbReference>
<dbReference type="InterPro" id="IPR004089">
    <property type="entry name" value="MCPsignal_dom"/>
</dbReference>
<dbReference type="PANTHER" id="PTHR32089:SF112">
    <property type="entry name" value="LYSOZYME-LIKE PROTEIN-RELATED"/>
    <property type="match status" value="1"/>
</dbReference>
<organism evidence="4 5">
    <name type="scientific">Paenibacillus brevis</name>
    <dbReference type="NCBI Taxonomy" id="2841508"/>
    <lineage>
        <taxon>Bacteria</taxon>
        <taxon>Bacillati</taxon>
        <taxon>Bacillota</taxon>
        <taxon>Bacilli</taxon>
        <taxon>Bacillales</taxon>
        <taxon>Paenibacillaceae</taxon>
        <taxon>Paenibacillus</taxon>
    </lineage>
</organism>
<proteinExistence type="predicted"/>
<dbReference type="EMBL" id="JAHLQJ010000017">
    <property type="protein sequence ID" value="MBU5673752.1"/>
    <property type="molecule type" value="Genomic_DNA"/>
</dbReference>
<name>A0ABS6FU47_9BACL</name>
<dbReference type="PROSITE" id="PS50111">
    <property type="entry name" value="CHEMOTAXIS_TRANSDUC_2"/>
    <property type="match status" value="1"/>
</dbReference>
<protein>
    <recommendedName>
        <fullName evidence="3">Methyl-accepting transducer domain-containing protein</fullName>
    </recommendedName>
</protein>
<evidence type="ECO:0000256" key="1">
    <source>
        <dbReference type="ARBA" id="ARBA00023224"/>
    </source>
</evidence>
<evidence type="ECO:0000259" key="3">
    <source>
        <dbReference type="PROSITE" id="PS50111"/>
    </source>
</evidence>
<reference evidence="4 5" key="1">
    <citation type="submission" date="2021-06" db="EMBL/GenBank/DDBJ databases">
        <authorList>
            <person name="Sun Q."/>
            <person name="Li D."/>
        </authorList>
    </citation>
    <scope>NUCLEOTIDE SEQUENCE [LARGE SCALE GENOMIC DNA]</scope>
    <source>
        <strain evidence="4 5">MSJ-6</strain>
    </source>
</reference>
<dbReference type="SMART" id="SM00283">
    <property type="entry name" value="MA"/>
    <property type="match status" value="1"/>
</dbReference>
<keyword evidence="1 2" id="KW-0807">Transducer</keyword>
<sequence>MSIVESLIASMPFVKQLFREDVSITVFDREKVMYISDSRTVNLGLKIGDALFEEHRDFKCLKDGRELNTSHIPAETFGVPFDVVFIPVKSQEDEVEAVLSINYSMENQKKLEGMINETNEAISELLNGVQQVAAHSEELTAVAAEILTNSRKAVENSTGITSITQMIREISEQTSLLGLNAAIEAARVGDAGSGFGIVAKEVRKLSDNSKAAAEQIEISLAAVKGSIEHTESDIGQIAAASEDQSRLVTQFMDSIDHLKETSSRLKSFIDGMTSYHQD</sequence>
<comment type="caution">
    <text evidence="4">The sequence shown here is derived from an EMBL/GenBank/DDBJ whole genome shotgun (WGS) entry which is preliminary data.</text>
</comment>
<feature type="domain" description="Methyl-accepting transducer" evidence="3">
    <location>
        <begin position="92"/>
        <end position="278"/>
    </location>
</feature>
<evidence type="ECO:0000313" key="5">
    <source>
        <dbReference type="Proteomes" id="UP000743001"/>
    </source>
</evidence>
<evidence type="ECO:0000313" key="4">
    <source>
        <dbReference type="EMBL" id="MBU5673752.1"/>
    </source>
</evidence>
<dbReference type="Pfam" id="PF00015">
    <property type="entry name" value="MCPsignal"/>
    <property type="match status" value="1"/>
</dbReference>